<proteinExistence type="predicted"/>
<reference evidence="3" key="1">
    <citation type="submission" date="2022-11" db="UniProtKB">
        <authorList>
            <consortium name="WormBaseParasite"/>
        </authorList>
    </citation>
    <scope>IDENTIFICATION</scope>
</reference>
<sequence length="51" mass="5809">MENDILYFLEDSDESEPKLEIPASMKEEIFEACHDDVFSGQFGLAKTLARV</sequence>
<dbReference type="WBParaSite" id="nRc.2.0.1.t08830-RA">
    <property type="protein sequence ID" value="nRc.2.0.1.t08830-RA"/>
    <property type="gene ID" value="nRc.2.0.1.g08830"/>
</dbReference>
<dbReference type="InterPro" id="IPR041588">
    <property type="entry name" value="Integrase_H2C2"/>
</dbReference>
<accession>A0A915I4R2</accession>
<organism evidence="2 3">
    <name type="scientific">Romanomermis culicivorax</name>
    <name type="common">Nematode worm</name>
    <dbReference type="NCBI Taxonomy" id="13658"/>
    <lineage>
        <taxon>Eukaryota</taxon>
        <taxon>Metazoa</taxon>
        <taxon>Ecdysozoa</taxon>
        <taxon>Nematoda</taxon>
        <taxon>Enoplea</taxon>
        <taxon>Dorylaimia</taxon>
        <taxon>Mermithida</taxon>
        <taxon>Mermithoidea</taxon>
        <taxon>Mermithidae</taxon>
        <taxon>Romanomermis</taxon>
    </lineage>
</organism>
<dbReference type="AlphaFoldDB" id="A0A915I4R2"/>
<protein>
    <recommendedName>
        <fullName evidence="1">Integrase zinc-binding domain-containing protein</fullName>
    </recommendedName>
</protein>
<evidence type="ECO:0000259" key="1">
    <source>
        <dbReference type="Pfam" id="PF17921"/>
    </source>
</evidence>
<feature type="domain" description="Integrase zinc-binding" evidence="1">
    <location>
        <begin position="21"/>
        <end position="51"/>
    </location>
</feature>
<keyword evidence="2" id="KW-1185">Reference proteome</keyword>
<dbReference type="Proteomes" id="UP000887565">
    <property type="component" value="Unplaced"/>
</dbReference>
<name>A0A915I4R2_ROMCU</name>
<dbReference type="Gene3D" id="1.10.340.70">
    <property type="match status" value="1"/>
</dbReference>
<evidence type="ECO:0000313" key="3">
    <source>
        <dbReference type="WBParaSite" id="nRc.2.0.1.t08830-RA"/>
    </source>
</evidence>
<evidence type="ECO:0000313" key="2">
    <source>
        <dbReference type="Proteomes" id="UP000887565"/>
    </source>
</evidence>
<dbReference type="Pfam" id="PF17921">
    <property type="entry name" value="Integrase_H2C2"/>
    <property type="match status" value="1"/>
</dbReference>